<protein>
    <submittedName>
        <fullName evidence="6">LysR family transcriptional regulator</fullName>
    </submittedName>
</protein>
<dbReference type="InterPro" id="IPR036390">
    <property type="entry name" value="WH_DNA-bd_sf"/>
</dbReference>
<dbReference type="Proteomes" id="UP000247838">
    <property type="component" value="Unassembled WGS sequence"/>
</dbReference>
<dbReference type="SUPFAM" id="SSF53850">
    <property type="entry name" value="Periplasmic binding protein-like II"/>
    <property type="match status" value="1"/>
</dbReference>
<dbReference type="GO" id="GO:0043565">
    <property type="term" value="F:sequence-specific DNA binding"/>
    <property type="evidence" value="ECO:0007669"/>
    <property type="project" value="TreeGrafter"/>
</dbReference>
<dbReference type="InterPro" id="IPR005119">
    <property type="entry name" value="LysR_subst-bd"/>
</dbReference>
<keyword evidence="4" id="KW-0804">Transcription</keyword>
<comment type="caution">
    <text evidence="6">The sequence shown here is derived from an EMBL/GenBank/DDBJ whole genome shotgun (WGS) entry which is preliminary data.</text>
</comment>
<evidence type="ECO:0000259" key="5">
    <source>
        <dbReference type="PROSITE" id="PS50931"/>
    </source>
</evidence>
<dbReference type="PROSITE" id="PS50931">
    <property type="entry name" value="HTH_LYSR"/>
    <property type="match status" value="1"/>
</dbReference>
<dbReference type="Gene3D" id="1.10.10.10">
    <property type="entry name" value="Winged helix-like DNA-binding domain superfamily/Winged helix DNA-binding domain"/>
    <property type="match status" value="1"/>
</dbReference>
<dbReference type="PANTHER" id="PTHR30537:SF72">
    <property type="entry name" value="LYSR FAMILY TRANSCRIPTIONAL REGULATOR"/>
    <property type="match status" value="1"/>
</dbReference>
<keyword evidence="2" id="KW-0805">Transcription regulation</keyword>
<dbReference type="SUPFAM" id="SSF46785">
    <property type="entry name" value="Winged helix' DNA-binding domain"/>
    <property type="match status" value="1"/>
</dbReference>
<dbReference type="EMBL" id="QGLM01000012">
    <property type="protein sequence ID" value="PXY95494.1"/>
    <property type="molecule type" value="Genomic_DNA"/>
</dbReference>
<accession>A0A318N2Z9</accession>
<comment type="similarity">
    <text evidence="1">Belongs to the LysR transcriptional regulatory family.</text>
</comment>
<evidence type="ECO:0000256" key="2">
    <source>
        <dbReference type="ARBA" id="ARBA00023015"/>
    </source>
</evidence>
<dbReference type="InterPro" id="IPR058163">
    <property type="entry name" value="LysR-type_TF_proteobact-type"/>
</dbReference>
<evidence type="ECO:0000256" key="1">
    <source>
        <dbReference type="ARBA" id="ARBA00009437"/>
    </source>
</evidence>
<dbReference type="GO" id="GO:0006351">
    <property type="term" value="P:DNA-templated transcription"/>
    <property type="evidence" value="ECO:0007669"/>
    <property type="project" value="TreeGrafter"/>
</dbReference>
<feature type="domain" description="HTH lysR-type" evidence="5">
    <location>
        <begin position="1"/>
        <end position="60"/>
    </location>
</feature>
<evidence type="ECO:0000256" key="3">
    <source>
        <dbReference type="ARBA" id="ARBA00023125"/>
    </source>
</evidence>
<proteinExistence type="inferred from homology"/>
<sequence length="304" mass="35387">MLNRLDALKYFCIAAETLQFRETAVRMSVSPQVVTRVIAELEDELGTLLFLRNTRNMQLTEFGEHFLPQAQQYLLEGEKLFAHAKQKQSDMSGVVRIAVLRLPENDAILAELVKKCADYPRLRIDWRVDFAKLHLIENQIDIGLRVSFEPDPLMIVRKITEMQDKFVISPKLLAKLGQPKDLNDLQKRFPVSNLINVDTGRSWGWPVNDELHLFPKQQRFVTDDPYSELAAVLAGMTCSLVADYMCNKHLANGDLVELFPDIPRKRWQMYLYRSQRTITSPHVLKVFDWLTEILGKYYYQKNER</sequence>
<evidence type="ECO:0000256" key="4">
    <source>
        <dbReference type="ARBA" id="ARBA00023163"/>
    </source>
</evidence>
<dbReference type="Pfam" id="PF00126">
    <property type="entry name" value="HTH_1"/>
    <property type="match status" value="1"/>
</dbReference>
<gene>
    <name evidence="6" type="ORF">DKK76_05090</name>
</gene>
<dbReference type="AlphaFoldDB" id="A0A318N2Z9"/>
<keyword evidence="3" id="KW-0238">DNA-binding</keyword>
<evidence type="ECO:0000313" key="7">
    <source>
        <dbReference type="Proteomes" id="UP000247838"/>
    </source>
</evidence>
<dbReference type="Gene3D" id="3.40.190.290">
    <property type="match status" value="1"/>
</dbReference>
<reference evidence="6 7" key="1">
    <citation type="submission" date="2018-05" db="EMBL/GenBank/DDBJ databases">
        <title>Reference genomes for bee gut microbiota database.</title>
        <authorList>
            <person name="Ellegaard K.M."/>
        </authorList>
    </citation>
    <scope>NUCLEOTIDE SEQUENCE [LARGE SCALE GENOMIC DNA]</scope>
    <source>
        <strain evidence="6 7">ESL0167</strain>
    </source>
</reference>
<dbReference type="GO" id="GO:0003700">
    <property type="term" value="F:DNA-binding transcription factor activity"/>
    <property type="evidence" value="ECO:0007669"/>
    <property type="project" value="InterPro"/>
</dbReference>
<dbReference type="PANTHER" id="PTHR30537">
    <property type="entry name" value="HTH-TYPE TRANSCRIPTIONAL REGULATOR"/>
    <property type="match status" value="1"/>
</dbReference>
<organism evidence="6 7">
    <name type="scientific">Frischella perrara</name>
    <dbReference type="NCBI Taxonomy" id="1267021"/>
    <lineage>
        <taxon>Bacteria</taxon>
        <taxon>Pseudomonadati</taxon>
        <taxon>Pseudomonadota</taxon>
        <taxon>Gammaproteobacteria</taxon>
        <taxon>Orbales</taxon>
        <taxon>Orbaceae</taxon>
        <taxon>Frischella</taxon>
    </lineage>
</organism>
<name>A0A318N2Z9_FRIPE</name>
<dbReference type="RefSeq" id="WP_110443418.1">
    <property type="nucleotide sequence ID" value="NZ_QGLM01000012.1"/>
</dbReference>
<dbReference type="InterPro" id="IPR000847">
    <property type="entry name" value="LysR_HTH_N"/>
</dbReference>
<dbReference type="Pfam" id="PF03466">
    <property type="entry name" value="LysR_substrate"/>
    <property type="match status" value="1"/>
</dbReference>
<evidence type="ECO:0000313" key="6">
    <source>
        <dbReference type="EMBL" id="PXY95494.1"/>
    </source>
</evidence>
<dbReference type="InterPro" id="IPR036388">
    <property type="entry name" value="WH-like_DNA-bd_sf"/>
</dbReference>